<comment type="caution">
    <text evidence="1">The sequence shown here is derived from an EMBL/GenBank/DDBJ whole genome shotgun (WGS) entry which is preliminary data.</text>
</comment>
<dbReference type="Proteomes" id="UP001162156">
    <property type="component" value="Unassembled WGS sequence"/>
</dbReference>
<evidence type="ECO:0000313" key="2">
    <source>
        <dbReference type="Proteomes" id="UP001162156"/>
    </source>
</evidence>
<proteinExistence type="predicted"/>
<name>A0AAV8XYQ2_9CUCU</name>
<protein>
    <submittedName>
        <fullName evidence="1">Uncharacterized protein</fullName>
    </submittedName>
</protein>
<organism evidence="1 2">
    <name type="scientific">Rhamnusium bicolor</name>
    <dbReference type="NCBI Taxonomy" id="1586634"/>
    <lineage>
        <taxon>Eukaryota</taxon>
        <taxon>Metazoa</taxon>
        <taxon>Ecdysozoa</taxon>
        <taxon>Arthropoda</taxon>
        <taxon>Hexapoda</taxon>
        <taxon>Insecta</taxon>
        <taxon>Pterygota</taxon>
        <taxon>Neoptera</taxon>
        <taxon>Endopterygota</taxon>
        <taxon>Coleoptera</taxon>
        <taxon>Polyphaga</taxon>
        <taxon>Cucujiformia</taxon>
        <taxon>Chrysomeloidea</taxon>
        <taxon>Cerambycidae</taxon>
        <taxon>Lepturinae</taxon>
        <taxon>Rhagiini</taxon>
        <taxon>Rhamnusium</taxon>
    </lineage>
</organism>
<accession>A0AAV8XYQ2</accession>
<reference evidence="1" key="1">
    <citation type="journal article" date="2023" name="Insect Mol. Biol.">
        <title>Genome sequencing provides insights into the evolution of gene families encoding plant cell wall-degrading enzymes in longhorned beetles.</title>
        <authorList>
            <person name="Shin N.R."/>
            <person name="Okamura Y."/>
            <person name="Kirsch R."/>
            <person name="Pauchet Y."/>
        </authorList>
    </citation>
    <scope>NUCLEOTIDE SEQUENCE</scope>
    <source>
        <strain evidence="1">RBIC_L_NR</strain>
    </source>
</reference>
<sequence length="156" mass="17699">MDFDKLSIFDKSEKDDEDKKSVRFNLDNNTDIGITFSDKSSSEEELINSDKNHKVEDIINVKVTPNKSRFTVAPVLESLIKSSALKLIKPNPADFIKPKLTINKSSDSDEDTKSIEKVAINNVETFFDSDNSISSLSEKIIDKTKKLEDKTKKIRR</sequence>
<keyword evidence="2" id="KW-1185">Reference proteome</keyword>
<evidence type="ECO:0000313" key="1">
    <source>
        <dbReference type="EMBL" id="KAJ8942918.1"/>
    </source>
</evidence>
<gene>
    <name evidence="1" type="ORF">NQ314_009893</name>
</gene>
<dbReference type="AlphaFoldDB" id="A0AAV8XYQ2"/>
<dbReference type="EMBL" id="JANEYF010002731">
    <property type="protein sequence ID" value="KAJ8942918.1"/>
    <property type="molecule type" value="Genomic_DNA"/>
</dbReference>